<evidence type="ECO:0000256" key="6">
    <source>
        <dbReference type="ARBA" id="ARBA00009541"/>
    </source>
</evidence>
<dbReference type="AlphaFoldDB" id="A0AAD1XRL1"/>
<dbReference type="PANTHER" id="PTHR11749">
    <property type="entry name" value="RIBULOSE-5-PHOSPHATE-3-EPIMERASE"/>
    <property type="match status" value="1"/>
</dbReference>
<comment type="similarity">
    <text evidence="6 10">Belongs to the ribulose-phosphate 3-epimerase family.</text>
</comment>
<gene>
    <name evidence="14" type="ORF">ECRASSUSDP1_LOCUS19329</name>
</gene>
<feature type="binding site" evidence="13">
    <location>
        <position position="185"/>
    </location>
    <ligand>
        <name>substrate</name>
    </ligand>
</feature>
<comment type="cofactor">
    <cofactor evidence="5">
        <name>Fe(2+)</name>
        <dbReference type="ChEBI" id="CHEBI:29033"/>
    </cofactor>
</comment>
<comment type="catalytic activity">
    <reaction evidence="1 10">
        <text>D-ribulose 5-phosphate = D-xylulose 5-phosphate</text>
        <dbReference type="Rhea" id="RHEA:13677"/>
        <dbReference type="ChEBI" id="CHEBI:57737"/>
        <dbReference type="ChEBI" id="CHEBI:58121"/>
        <dbReference type="EC" id="5.1.3.1"/>
    </reaction>
</comment>
<feature type="binding site" evidence="12">
    <location>
        <position position="40"/>
    </location>
    <ligand>
        <name>a divalent metal cation</name>
        <dbReference type="ChEBI" id="CHEBI:60240"/>
    </ligand>
</feature>
<dbReference type="NCBIfam" id="TIGR01163">
    <property type="entry name" value="rpe"/>
    <property type="match status" value="1"/>
</dbReference>
<organism evidence="14 15">
    <name type="scientific">Euplotes crassus</name>
    <dbReference type="NCBI Taxonomy" id="5936"/>
    <lineage>
        <taxon>Eukaryota</taxon>
        <taxon>Sar</taxon>
        <taxon>Alveolata</taxon>
        <taxon>Ciliophora</taxon>
        <taxon>Intramacronucleata</taxon>
        <taxon>Spirotrichea</taxon>
        <taxon>Hypotrichia</taxon>
        <taxon>Euplotida</taxon>
        <taxon>Euplotidae</taxon>
        <taxon>Moneuplotes</taxon>
    </lineage>
</organism>
<dbReference type="GO" id="GO:0004750">
    <property type="term" value="F:D-ribulose-phosphate 3-epimerase activity"/>
    <property type="evidence" value="ECO:0007669"/>
    <property type="project" value="UniProtKB-EC"/>
</dbReference>
<evidence type="ECO:0000256" key="9">
    <source>
        <dbReference type="ARBA" id="ARBA00023235"/>
    </source>
</evidence>
<keyword evidence="12" id="KW-0464">Manganese</keyword>
<name>A0AAD1XRL1_EUPCR</name>
<comment type="cofactor">
    <cofactor evidence="2">
        <name>Mn(2+)</name>
        <dbReference type="ChEBI" id="CHEBI:29035"/>
    </cofactor>
</comment>
<evidence type="ECO:0000256" key="8">
    <source>
        <dbReference type="ARBA" id="ARBA00022723"/>
    </source>
</evidence>
<dbReference type="CDD" id="cd00429">
    <property type="entry name" value="RPE"/>
    <property type="match status" value="1"/>
</dbReference>
<evidence type="ECO:0000256" key="3">
    <source>
        <dbReference type="ARBA" id="ARBA00001941"/>
    </source>
</evidence>
<feature type="binding site" evidence="12">
    <location>
        <position position="74"/>
    </location>
    <ligand>
        <name>a divalent metal cation</name>
        <dbReference type="ChEBI" id="CHEBI:60240"/>
    </ligand>
</feature>
<feature type="binding site" evidence="13">
    <location>
        <position position="15"/>
    </location>
    <ligand>
        <name>substrate</name>
    </ligand>
</feature>
<feature type="binding site" evidence="13">
    <location>
        <position position="74"/>
    </location>
    <ligand>
        <name>substrate</name>
    </ligand>
</feature>
<keyword evidence="10" id="KW-0119">Carbohydrate metabolism</keyword>
<dbReference type="GO" id="GO:0046872">
    <property type="term" value="F:metal ion binding"/>
    <property type="evidence" value="ECO:0007669"/>
    <property type="project" value="UniProtKB-KW"/>
</dbReference>
<dbReference type="HAMAP" id="MF_02227">
    <property type="entry name" value="RPE"/>
    <property type="match status" value="1"/>
</dbReference>
<dbReference type="EMBL" id="CAMPGE010019615">
    <property type="protein sequence ID" value="CAI2377938.1"/>
    <property type="molecule type" value="Genomic_DNA"/>
</dbReference>
<comment type="cofactor">
    <cofactor evidence="3">
        <name>Co(2+)</name>
        <dbReference type="ChEBI" id="CHEBI:48828"/>
    </cofactor>
</comment>
<evidence type="ECO:0000256" key="1">
    <source>
        <dbReference type="ARBA" id="ARBA00001782"/>
    </source>
</evidence>
<dbReference type="InterPro" id="IPR013785">
    <property type="entry name" value="Aldolase_TIM"/>
</dbReference>
<feature type="binding site" evidence="13">
    <location>
        <begin position="154"/>
        <end position="157"/>
    </location>
    <ligand>
        <name>substrate</name>
    </ligand>
</feature>
<feature type="binding site" evidence="12">
    <location>
        <position position="183"/>
    </location>
    <ligand>
        <name>a divalent metal cation</name>
        <dbReference type="ChEBI" id="CHEBI:60240"/>
    </ligand>
</feature>
<evidence type="ECO:0000256" key="11">
    <source>
        <dbReference type="PIRSR" id="PIRSR001461-1"/>
    </source>
</evidence>
<evidence type="ECO:0000313" key="15">
    <source>
        <dbReference type="Proteomes" id="UP001295684"/>
    </source>
</evidence>
<dbReference type="EC" id="5.1.3.1" evidence="7 10"/>
<feature type="active site" description="Proton acceptor" evidence="11">
    <location>
        <position position="42"/>
    </location>
</feature>
<evidence type="ECO:0000256" key="13">
    <source>
        <dbReference type="PIRSR" id="PIRSR001461-3"/>
    </source>
</evidence>
<evidence type="ECO:0000313" key="14">
    <source>
        <dbReference type="EMBL" id="CAI2377938.1"/>
    </source>
</evidence>
<dbReference type="Pfam" id="PF00834">
    <property type="entry name" value="Ribul_P_3_epim"/>
    <property type="match status" value="1"/>
</dbReference>
<dbReference type="Proteomes" id="UP001295684">
    <property type="component" value="Unassembled WGS sequence"/>
</dbReference>
<dbReference type="InterPro" id="IPR011060">
    <property type="entry name" value="RibuloseP-bd_barrel"/>
</dbReference>
<keyword evidence="9 10" id="KW-0413">Isomerase</keyword>
<reference evidence="14" key="1">
    <citation type="submission" date="2023-07" db="EMBL/GenBank/DDBJ databases">
        <authorList>
            <consortium name="AG Swart"/>
            <person name="Singh M."/>
            <person name="Singh A."/>
            <person name="Seah K."/>
            <person name="Emmerich C."/>
        </authorList>
    </citation>
    <scope>NUCLEOTIDE SEQUENCE</scope>
    <source>
        <strain evidence="14">DP1</strain>
    </source>
</reference>
<dbReference type="FunFam" id="3.20.20.70:FF:000171">
    <property type="entry name" value="Ribulose-phosphate 3-epimerase"/>
    <property type="match status" value="1"/>
</dbReference>
<keyword evidence="12" id="KW-0170">Cobalt</keyword>
<evidence type="ECO:0000256" key="2">
    <source>
        <dbReference type="ARBA" id="ARBA00001936"/>
    </source>
</evidence>
<protein>
    <recommendedName>
        <fullName evidence="7 10">Ribulose-phosphate 3-epimerase</fullName>
        <ecNumber evidence="7 10">5.1.3.1</ecNumber>
    </recommendedName>
</protein>
<keyword evidence="8 12" id="KW-0479">Metal-binding</keyword>
<feature type="binding site" evidence="12">
    <location>
        <position position="42"/>
    </location>
    <ligand>
        <name>a divalent metal cation</name>
        <dbReference type="ChEBI" id="CHEBI:60240"/>
    </ligand>
</feature>
<accession>A0AAD1XRL1</accession>
<keyword evidence="12" id="KW-0862">Zinc</keyword>
<dbReference type="GO" id="GO:0005975">
    <property type="term" value="P:carbohydrate metabolic process"/>
    <property type="evidence" value="ECO:0007669"/>
    <property type="project" value="InterPro"/>
</dbReference>
<comment type="cofactor">
    <cofactor evidence="12">
        <name>a divalent metal cation</name>
        <dbReference type="ChEBI" id="CHEBI:60240"/>
    </cofactor>
    <text evidence="12">Binds 1 divalent metal cation per subunit.</text>
</comment>
<evidence type="ECO:0000256" key="12">
    <source>
        <dbReference type="PIRSR" id="PIRSR001461-2"/>
    </source>
</evidence>
<dbReference type="SUPFAM" id="SSF51366">
    <property type="entry name" value="Ribulose-phoshate binding barrel"/>
    <property type="match status" value="1"/>
</dbReference>
<proteinExistence type="inferred from homology"/>
<sequence length="236" mass="26038">MISSKLARRAIISPSLLASDFAKLAEDASNIISLGADWLHVDVMDGHFVPNIAIGFPIIKSLRKALPDVFLDCHMMVQDPEKWVEPLKEAGGSMFVFHYEADIEDYEALIAKIRDNGMRAGIAVKPYTEIDETIYDLIKKDLVDMFLVMTVEPGFGGQSFIEDAMPKLKKLREDFPHLDIQVDGGVKRSNMDISIKAGANVLVSGTGLFGQDDAEQIMKEMKAGIDEVTASEEESS</sequence>
<dbReference type="InterPro" id="IPR000056">
    <property type="entry name" value="Ribul_P_3_epim-like"/>
</dbReference>
<feature type="binding site" evidence="13">
    <location>
        <begin position="205"/>
        <end position="206"/>
    </location>
    <ligand>
        <name>substrate</name>
    </ligand>
</feature>
<evidence type="ECO:0000256" key="5">
    <source>
        <dbReference type="ARBA" id="ARBA00001954"/>
    </source>
</evidence>
<evidence type="ECO:0000256" key="4">
    <source>
        <dbReference type="ARBA" id="ARBA00001947"/>
    </source>
</evidence>
<dbReference type="NCBIfam" id="NF004076">
    <property type="entry name" value="PRK05581.1-4"/>
    <property type="match status" value="1"/>
</dbReference>
<comment type="cofactor">
    <cofactor evidence="4">
        <name>Zn(2+)</name>
        <dbReference type="ChEBI" id="CHEBI:29105"/>
    </cofactor>
</comment>
<evidence type="ECO:0000256" key="7">
    <source>
        <dbReference type="ARBA" id="ARBA00013188"/>
    </source>
</evidence>
<keyword evidence="15" id="KW-1185">Reference proteome</keyword>
<feature type="active site" description="Proton donor" evidence="11">
    <location>
        <position position="183"/>
    </location>
</feature>
<dbReference type="GO" id="GO:0006098">
    <property type="term" value="P:pentose-phosphate shunt"/>
    <property type="evidence" value="ECO:0007669"/>
    <property type="project" value="InterPro"/>
</dbReference>
<dbReference type="InterPro" id="IPR026019">
    <property type="entry name" value="Ribul_P_3_epim"/>
</dbReference>
<comment type="caution">
    <text evidence="14">The sequence shown here is derived from an EMBL/GenBank/DDBJ whole genome shotgun (WGS) entry which is preliminary data.</text>
</comment>
<dbReference type="PIRSF" id="PIRSF001461">
    <property type="entry name" value="RPE"/>
    <property type="match status" value="1"/>
</dbReference>
<evidence type="ECO:0000256" key="10">
    <source>
        <dbReference type="PIRNR" id="PIRNR001461"/>
    </source>
</evidence>
<dbReference type="Gene3D" id="3.20.20.70">
    <property type="entry name" value="Aldolase class I"/>
    <property type="match status" value="1"/>
</dbReference>
<dbReference type="PROSITE" id="PS01085">
    <property type="entry name" value="RIBUL_P_3_EPIMER_1"/>
    <property type="match status" value="1"/>
</dbReference>